<dbReference type="InterPro" id="IPR005243">
    <property type="entry name" value="THIRX-like_proc"/>
</dbReference>
<keyword evidence="2" id="KW-0676">Redox-active center</keyword>
<dbReference type="Pfam" id="PF13192">
    <property type="entry name" value="Thioredoxin_3"/>
    <property type="match status" value="1"/>
</dbReference>
<feature type="disulfide bond" description="Redox-active" evidence="2">
    <location>
        <begin position="12"/>
        <end position="15"/>
    </location>
</feature>
<evidence type="ECO:0000313" key="4">
    <source>
        <dbReference type="EMBL" id="HFC98776.1"/>
    </source>
</evidence>
<sequence length="81" mass="8641">MGKEIKILGPGCPKCEALYNNVILALDELGLEASVEKVKDLGQIAAHGVMQTPGLVVDGRVVSQGKVLSVEEVKEILKKEN</sequence>
<dbReference type="PANTHER" id="PTHR36450">
    <property type="entry name" value="THIOREDOXIN"/>
    <property type="match status" value="1"/>
</dbReference>
<dbReference type="PANTHER" id="PTHR36450:SF1">
    <property type="entry name" value="THIOREDOXIN"/>
    <property type="match status" value="1"/>
</dbReference>
<dbReference type="InterPro" id="IPR012336">
    <property type="entry name" value="Thioredoxin-like_fold"/>
</dbReference>
<evidence type="ECO:0000259" key="3">
    <source>
        <dbReference type="Pfam" id="PF13192"/>
    </source>
</evidence>
<reference evidence="4" key="1">
    <citation type="journal article" date="2020" name="mSystems">
        <title>Genome- and Community-Level Interaction Insights into Carbon Utilization and Element Cycling Functions of Hydrothermarchaeota in Hydrothermal Sediment.</title>
        <authorList>
            <person name="Zhou Z."/>
            <person name="Liu Y."/>
            <person name="Xu W."/>
            <person name="Pan J."/>
            <person name="Luo Z.H."/>
            <person name="Li M."/>
        </authorList>
    </citation>
    <scope>NUCLEOTIDE SEQUENCE [LARGE SCALE GENOMIC DNA]</scope>
    <source>
        <strain evidence="4">HyVt-483</strain>
    </source>
</reference>
<dbReference type="NCBIfam" id="TIGR00412">
    <property type="entry name" value="redox_disulf_2"/>
    <property type="match status" value="1"/>
</dbReference>
<dbReference type="EMBL" id="DRMH01000139">
    <property type="protein sequence ID" value="HFC98776.1"/>
    <property type="molecule type" value="Genomic_DNA"/>
</dbReference>
<dbReference type="Gene3D" id="3.40.30.10">
    <property type="entry name" value="Glutaredoxin"/>
    <property type="match status" value="1"/>
</dbReference>
<protein>
    <submittedName>
        <fullName evidence="4">Thioredoxin family protein</fullName>
    </submittedName>
</protein>
<accession>A0A7C3CLM1</accession>
<proteinExistence type="predicted"/>
<feature type="active site" description="Nucleophile" evidence="1">
    <location>
        <position position="12"/>
    </location>
</feature>
<keyword evidence="2" id="KW-1015">Disulfide bond</keyword>
<dbReference type="AlphaFoldDB" id="A0A7C3CLM1"/>
<evidence type="ECO:0000256" key="2">
    <source>
        <dbReference type="PIRSR" id="PIRSR037031-51"/>
    </source>
</evidence>
<dbReference type="SUPFAM" id="SSF52833">
    <property type="entry name" value="Thioredoxin-like"/>
    <property type="match status" value="1"/>
</dbReference>
<dbReference type="PIRSF" id="PIRSF037031">
    <property type="entry name" value="Redox_disulphide_2"/>
    <property type="match status" value="1"/>
</dbReference>
<gene>
    <name evidence="4" type="ORF">ENJ40_10070</name>
</gene>
<name>A0A7C3CLM1_9BACT</name>
<dbReference type="Proteomes" id="UP000886043">
    <property type="component" value="Unassembled WGS sequence"/>
</dbReference>
<feature type="domain" description="Thioredoxin-like fold" evidence="3">
    <location>
        <begin position="4"/>
        <end position="78"/>
    </location>
</feature>
<dbReference type="InterPro" id="IPR036249">
    <property type="entry name" value="Thioredoxin-like_sf"/>
</dbReference>
<feature type="active site" description="Nucleophile" evidence="1">
    <location>
        <position position="15"/>
    </location>
</feature>
<comment type="caution">
    <text evidence="4">The sequence shown here is derived from an EMBL/GenBank/DDBJ whole genome shotgun (WGS) entry which is preliminary data.</text>
</comment>
<evidence type="ECO:0000256" key="1">
    <source>
        <dbReference type="PIRSR" id="PIRSR037031-50"/>
    </source>
</evidence>
<organism evidence="4">
    <name type="scientific">Thermosulfurimonas dismutans</name>
    <dbReference type="NCBI Taxonomy" id="999894"/>
    <lineage>
        <taxon>Bacteria</taxon>
        <taxon>Pseudomonadati</taxon>
        <taxon>Thermodesulfobacteriota</taxon>
        <taxon>Thermodesulfobacteria</taxon>
        <taxon>Thermodesulfobacteriales</taxon>
        <taxon>Thermodesulfobacteriaceae</taxon>
        <taxon>Thermosulfurimonas</taxon>
    </lineage>
</organism>